<protein>
    <submittedName>
        <fullName evidence="2">Uncharacterized protein</fullName>
    </submittedName>
</protein>
<dbReference type="Proteomes" id="UP001186944">
    <property type="component" value="Unassembled WGS sequence"/>
</dbReference>
<organism evidence="2 3">
    <name type="scientific">Pinctada imbricata</name>
    <name type="common">Atlantic pearl-oyster</name>
    <name type="synonym">Pinctada martensii</name>
    <dbReference type="NCBI Taxonomy" id="66713"/>
    <lineage>
        <taxon>Eukaryota</taxon>
        <taxon>Metazoa</taxon>
        <taxon>Spiralia</taxon>
        <taxon>Lophotrochozoa</taxon>
        <taxon>Mollusca</taxon>
        <taxon>Bivalvia</taxon>
        <taxon>Autobranchia</taxon>
        <taxon>Pteriomorphia</taxon>
        <taxon>Pterioida</taxon>
        <taxon>Pterioidea</taxon>
        <taxon>Pteriidae</taxon>
        <taxon>Pinctada</taxon>
    </lineage>
</organism>
<keyword evidence="1" id="KW-0812">Transmembrane</keyword>
<keyword evidence="3" id="KW-1185">Reference proteome</keyword>
<accession>A0AA88Y0T2</accession>
<sequence length="351" mass="40278">MGFLTVRKVRLVGYAVFWVIIIIILTFTKAPRNHEIDNSTLRNKFNKNTTNRYLIYTCRKTCAGFANRIRGIITVFLLAKRTNRIFGISEESKCGLTTFLKPASYDWRINAEDLKGLSSVYHDTIIMEKTGTGDYYKNRNDFVQNLEEDVVFLQTNQKPHISNYSETIKGIFEELFVFDPDIVHELKAFKETSMENDKTVCAHIRVGSNPGFSDIHSNNIGSISAIWEFLSQYDIDGYVIYVASDSNDVRESAKRRFPKRFIDLTGPVIHIDESEDDSVCSGFRKATMDFLFLSQCNVLLLTYSSFGSTASILRGNKDHQYCFQNGQVLPCTEYNLKWQRTSQNELPLDDV</sequence>
<reference evidence="2" key="1">
    <citation type="submission" date="2019-08" db="EMBL/GenBank/DDBJ databases">
        <title>The improved chromosome-level genome for the pearl oyster Pinctada fucata martensii using PacBio sequencing and Hi-C.</title>
        <authorList>
            <person name="Zheng Z."/>
        </authorList>
    </citation>
    <scope>NUCLEOTIDE SEQUENCE</scope>
    <source>
        <strain evidence="2">ZZ-2019</strain>
        <tissue evidence="2">Adductor muscle</tissue>
    </source>
</reference>
<proteinExistence type="predicted"/>
<feature type="transmembrane region" description="Helical" evidence="1">
    <location>
        <begin position="12"/>
        <end position="30"/>
    </location>
</feature>
<evidence type="ECO:0000313" key="3">
    <source>
        <dbReference type="Proteomes" id="UP001186944"/>
    </source>
</evidence>
<evidence type="ECO:0000313" key="2">
    <source>
        <dbReference type="EMBL" id="KAK3087018.1"/>
    </source>
</evidence>
<gene>
    <name evidence="2" type="ORF">FSP39_000380</name>
</gene>
<dbReference type="EMBL" id="VSWD01000011">
    <property type="protein sequence ID" value="KAK3087018.1"/>
    <property type="molecule type" value="Genomic_DNA"/>
</dbReference>
<evidence type="ECO:0000256" key="1">
    <source>
        <dbReference type="SAM" id="Phobius"/>
    </source>
</evidence>
<name>A0AA88Y0T2_PINIB</name>
<keyword evidence="1" id="KW-1133">Transmembrane helix</keyword>
<dbReference type="Gene3D" id="3.40.50.11350">
    <property type="match status" value="1"/>
</dbReference>
<dbReference type="AlphaFoldDB" id="A0AA88Y0T2"/>
<keyword evidence="1" id="KW-0472">Membrane</keyword>
<comment type="caution">
    <text evidence="2">The sequence shown here is derived from an EMBL/GenBank/DDBJ whole genome shotgun (WGS) entry which is preliminary data.</text>
</comment>